<dbReference type="GO" id="GO:0005436">
    <property type="term" value="F:sodium:phosphate symporter activity"/>
    <property type="evidence" value="ECO:0007669"/>
    <property type="project" value="EnsemblFungi"/>
</dbReference>
<gene>
    <name evidence="9" type="ORF">CANCADRAFT_30759</name>
</gene>
<feature type="transmembrane region" description="Helical" evidence="7">
    <location>
        <begin position="185"/>
        <end position="210"/>
    </location>
</feature>
<keyword evidence="3 7" id="KW-0592">Phosphate transport</keyword>
<dbReference type="AlphaFoldDB" id="A0A1E4TLM4"/>
<accession>A0A1E4TLM4</accession>
<keyword evidence="5 7" id="KW-1133">Transmembrane helix</keyword>
<feature type="transmembrane region" description="Helical" evidence="7">
    <location>
        <begin position="153"/>
        <end position="173"/>
    </location>
</feature>
<sequence length="585" mass="63152">MDSSVEVFPLHQYTYIFALTMIFAFLDAWGIGANDVANSFATSVSSRSLKLYQAMMLATVCEFLGAVLAGARVTTTIKNDILDISQFDSNPFMLMITMSTALVGSSLWLTFATFMGMPVSTTHSIIGGVIGAGIASIGADNVKWGWEGVASVFATWGIAPGVAGGFAAVSFLITKYVVMRRGERAIYWGLALVPIYFLIAGCVLTMVIVWKGAPALNLDDWTAAQTVGCIFGVGGGIFLISLIFFVPYFYQLLVKNDWKLKGHHVFLGPFVLRRPDPGPSPTGETGITDYYKTLKMSKELPTSSEDLENVSASDESLGDKQPSQEAVPTGQPLTGIAKITHHVNEYLSLEKLEESKSKWWHPHHGARLAVYGILRGVRQDIHTAQLRGGKLGGDMAATHARAEVFDNKVEHLYSFLQILTAATTSFAHGSNDVSNAVGPLSAVYAVWSTGTTGKKSDVPIWILAYCAAALVIGLWTYGYHMMCQLGNRLTLHTPSRGFSVEFGGAITIAIATQLGLPVSTTQCITGAIVCVGLCNMDFKAINWRMVAWIYFGWFLTLPIAGLVAGIINGIIINAPNWSYLPPGSP</sequence>
<keyword evidence="2 7" id="KW-0813">Transport</keyword>
<comment type="subcellular location">
    <subcellularLocation>
        <location evidence="1 7">Membrane</location>
        <topology evidence="1 7">Multi-pass membrane protein</topology>
    </subcellularLocation>
</comment>
<keyword evidence="4 7" id="KW-0812">Transmembrane</keyword>
<evidence type="ECO:0000256" key="3">
    <source>
        <dbReference type="ARBA" id="ARBA00022592"/>
    </source>
</evidence>
<dbReference type="Pfam" id="PF01384">
    <property type="entry name" value="PHO4"/>
    <property type="match status" value="1"/>
</dbReference>
<reference evidence="10" key="1">
    <citation type="submission" date="2016-02" db="EMBL/GenBank/DDBJ databases">
        <title>Comparative genomics of biotechnologically important yeasts.</title>
        <authorList>
            <consortium name="DOE Joint Genome Institute"/>
            <person name="Riley R."/>
            <person name="Haridas S."/>
            <person name="Wolfe K.H."/>
            <person name="Lopes M.R."/>
            <person name="Hittinger C.T."/>
            <person name="Goker M."/>
            <person name="Salamov A."/>
            <person name="Wisecaver J."/>
            <person name="Long T.M."/>
            <person name="Aerts A.L."/>
            <person name="Barry K."/>
            <person name="Choi C."/>
            <person name="Clum A."/>
            <person name="Coughlan A.Y."/>
            <person name="Deshpande S."/>
            <person name="Douglass A.P."/>
            <person name="Hanson S.J."/>
            <person name="Klenk H.-P."/>
            <person name="Labutti K."/>
            <person name="Lapidus A."/>
            <person name="Lindquist E."/>
            <person name="Lipzen A."/>
            <person name="Meier-Kolthoff J.P."/>
            <person name="Ohm R.A."/>
            <person name="Otillar R.P."/>
            <person name="Pangilinan J."/>
            <person name="Peng Y."/>
            <person name="Rokas A."/>
            <person name="Rosa C.A."/>
            <person name="Scheuner C."/>
            <person name="Sibirny A.A."/>
            <person name="Slot J.C."/>
            <person name="Stielow J.B."/>
            <person name="Sun H."/>
            <person name="Kurtzman C.P."/>
            <person name="Blackwell M."/>
            <person name="Jeffries T.W."/>
            <person name="Grigoriev I.V."/>
        </authorList>
    </citation>
    <scope>NUCLEOTIDE SEQUENCE [LARGE SCALE GENOMIC DNA]</scope>
    <source>
        <strain evidence="10">NRRL Y-17796</strain>
    </source>
</reference>
<feature type="region of interest" description="Disordered" evidence="8">
    <location>
        <begin position="302"/>
        <end position="330"/>
    </location>
</feature>
<feature type="transmembrane region" description="Helical" evidence="7">
    <location>
        <begin position="460"/>
        <end position="482"/>
    </location>
</feature>
<dbReference type="GO" id="GO:0035435">
    <property type="term" value="P:phosphate ion transmembrane transport"/>
    <property type="evidence" value="ECO:0007669"/>
    <property type="project" value="EnsemblFungi"/>
</dbReference>
<keyword evidence="10" id="KW-1185">Reference proteome</keyword>
<dbReference type="PANTHER" id="PTHR11101:SF80">
    <property type="entry name" value="PHOSPHATE TRANSPORTER"/>
    <property type="match status" value="1"/>
</dbReference>
<evidence type="ECO:0000256" key="2">
    <source>
        <dbReference type="ARBA" id="ARBA00022448"/>
    </source>
</evidence>
<evidence type="ECO:0000256" key="7">
    <source>
        <dbReference type="RuleBase" id="RU363058"/>
    </source>
</evidence>
<evidence type="ECO:0000256" key="8">
    <source>
        <dbReference type="SAM" id="MobiDB-lite"/>
    </source>
</evidence>
<evidence type="ECO:0000313" key="10">
    <source>
        <dbReference type="Proteomes" id="UP000095023"/>
    </source>
</evidence>
<dbReference type="EMBL" id="KV453841">
    <property type="protein sequence ID" value="ODV92666.1"/>
    <property type="molecule type" value="Genomic_DNA"/>
</dbReference>
<feature type="transmembrane region" description="Helical" evidence="7">
    <location>
        <begin position="12"/>
        <end position="31"/>
    </location>
</feature>
<dbReference type="Proteomes" id="UP000095023">
    <property type="component" value="Unassembled WGS sequence"/>
</dbReference>
<proteinExistence type="inferred from homology"/>
<name>A0A1E4TLM4_9ASCO</name>
<evidence type="ECO:0000313" key="9">
    <source>
        <dbReference type="EMBL" id="ODV92666.1"/>
    </source>
</evidence>
<dbReference type="InterPro" id="IPR001204">
    <property type="entry name" value="Phos_transporter"/>
</dbReference>
<dbReference type="PANTHER" id="PTHR11101">
    <property type="entry name" value="PHOSPHATE TRANSPORTER"/>
    <property type="match status" value="1"/>
</dbReference>
<feature type="compositionally biased region" description="Polar residues" evidence="8">
    <location>
        <begin position="302"/>
        <end position="314"/>
    </location>
</feature>
<feature type="transmembrane region" description="Helical" evidence="7">
    <location>
        <begin position="502"/>
        <end position="535"/>
    </location>
</feature>
<feature type="transmembrane region" description="Helical" evidence="7">
    <location>
        <begin position="547"/>
        <end position="572"/>
    </location>
</feature>
<evidence type="ECO:0000256" key="5">
    <source>
        <dbReference type="ARBA" id="ARBA00022989"/>
    </source>
</evidence>
<dbReference type="GO" id="GO:0005886">
    <property type="term" value="C:plasma membrane"/>
    <property type="evidence" value="ECO:0007669"/>
    <property type="project" value="EnsemblFungi"/>
</dbReference>
<evidence type="ECO:0000256" key="1">
    <source>
        <dbReference type="ARBA" id="ARBA00004141"/>
    </source>
</evidence>
<feature type="transmembrane region" description="Helical" evidence="7">
    <location>
        <begin position="51"/>
        <end position="71"/>
    </location>
</feature>
<organism evidence="9 10">
    <name type="scientific">Tortispora caseinolytica NRRL Y-17796</name>
    <dbReference type="NCBI Taxonomy" id="767744"/>
    <lineage>
        <taxon>Eukaryota</taxon>
        <taxon>Fungi</taxon>
        <taxon>Dikarya</taxon>
        <taxon>Ascomycota</taxon>
        <taxon>Saccharomycotina</taxon>
        <taxon>Trigonopsidomycetes</taxon>
        <taxon>Trigonopsidales</taxon>
        <taxon>Trigonopsidaceae</taxon>
        <taxon>Tortispora</taxon>
    </lineage>
</organism>
<comment type="function">
    <text evidence="7">Sodium-phosphate symporter.</text>
</comment>
<keyword evidence="6 7" id="KW-0472">Membrane</keyword>
<evidence type="ECO:0000256" key="4">
    <source>
        <dbReference type="ARBA" id="ARBA00022692"/>
    </source>
</evidence>
<feature type="transmembrane region" description="Helical" evidence="7">
    <location>
        <begin position="92"/>
        <end position="111"/>
    </location>
</feature>
<evidence type="ECO:0000256" key="6">
    <source>
        <dbReference type="ARBA" id="ARBA00023136"/>
    </source>
</evidence>
<feature type="transmembrane region" description="Helical" evidence="7">
    <location>
        <begin position="230"/>
        <end position="250"/>
    </location>
</feature>
<dbReference type="OrthoDB" id="260807at2759"/>
<dbReference type="GO" id="GO:0042802">
    <property type="term" value="F:identical protein binding"/>
    <property type="evidence" value="ECO:0007669"/>
    <property type="project" value="EnsemblFungi"/>
</dbReference>
<protein>
    <recommendedName>
        <fullName evidence="7">Phosphate transporter</fullName>
    </recommendedName>
</protein>
<comment type="similarity">
    <text evidence="7">Belongs to the inorganic phosphate transporter (PiT) (TC 2.A.20) family.</text>
</comment>